<dbReference type="InterPro" id="IPR012910">
    <property type="entry name" value="Plug_dom"/>
</dbReference>
<evidence type="ECO:0000313" key="14">
    <source>
        <dbReference type="Proteomes" id="UP000285650"/>
    </source>
</evidence>
<accession>A0A414L532</accession>
<dbReference type="SUPFAM" id="SSF49464">
    <property type="entry name" value="Carboxypeptidase regulatory domain-like"/>
    <property type="match status" value="1"/>
</dbReference>
<evidence type="ECO:0000256" key="7">
    <source>
        <dbReference type="ARBA" id="ARBA00023237"/>
    </source>
</evidence>
<dbReference type="InterPro" id="IPR036942">
    <property type="entry name" value="Beta-barrel_TonB_sf"/>
</dbReference>
<evidence type="ECO:0000256" key="10">
    <source>
        <dbReference type="SAM" id="SignalP"/>
    </source>
</evidence>
<dbReference type="Proteomes" id="UP000285650">
    <property type="component" value="Unassembled WGS sequence"/>
</dbReference>
<evidence type="ECO:0000256" key="3">
    <source>
        <dbReference type="ARBA" id="ARBA00022452"/>
    </source>
</evidence>
<dbReference type="GO" id="GO:0009279">
    <property type="term" value="C:cell outer membrane"/>
    <property type="evidence" value="ECO:0007669"/>
    <property type="project" value="UniProtKB-SubCell"/>
</dbReference>
<reference evidence="13 14" key="1">
    <citation type="submission" date="2018-08" db="EMBL/GenBank/DDBJ databases">
        <title>A genome reference for cultivated species of the human gut microbiota.</title>
        <authorList>
            <person name="Zou Y."/>
            <person name="Xue W."/>
            <person name="Luo G."/>
        </authorList>
    </citation>
    <scope>NUCLEOTIDE SEQUENCE [LARGE SCALE GENOMIC DNA]</scope>
    <source>
        <strain evidence="13 14">AM27-17</strain>
    </source>
</reference>
<dbReference type="NCBIfam" id="TIGR04056">
    <property type="entry name" value="OMP_RagA_SusC"/>
    <property type="match status" value="1"/>
</dbReference>
<organism evidence="13 14">
    <name type="scientific">Bacteroides intestinalis</name>
    <dbReference type="NCBI Taxonomy" id="329854"/>
    <lineage>
        <taxon>Bacteria</taxon>
        <taxon>Pseudomonadati</taxon>
        <taxon>Bacteroidota</taxon>
        <taxon>Bacteroidia</taxon>
        <taxon>Bacteroidales</taxon>
        <taxon>Bacteroidaceae</taxon>
        <taxon>Bacteroides</taxon>
    </lineage>
</organism>
<evidence type="ECO:0000259" key="11">
    <source>
        <dbReference type="Pfam" id="PF00593"/>
    </source>
</evidence>
<evidence type="ECO:0000256" key="4">
    <source>
        <dbReference type="ARBA" id="ARBA00022692"/>
    </source>
</evidence>
<dbReference type="Pfam" id="PF13715">
    <property type="entry name" value="CarbopepD_reg_2"/>
    <property type="match status" value="1"/>
</dbReference>
<dbReference type="Pfam" id="PF00593">
    <property type="entry name" value="TonB_dep_Rec_b-barrel"/>
    <property type="match status" value="1"/>
</dbReference>
<dbReference type="PROSITE" id="PS52016">
    <property type="entry name" value="TONB_DEPENDENT_REC_3"/>
    <property type="match status" value="1"/>
</dbReference>
<comment type="similarity">
    <text evidence="8 9">Belongs to the TonB-dependent receptor family.</text>
</comment>
<keyword evidence="3 8" id="KW-1134">Transmembrane beta strand</keyword>
<gene>
    <name evidence="13" type="ORF">DW712_16735</name>
</gene>
<evidence type="ECO:0000259" key="12">
    <source>
        <dbReference type="Pfam" id="PF07715"/>
    </source>
</evidence>
<dbReference type="Gene3D" id="2.60.40.1120">
    <property type="entry name" value="Carboxypeptidase-like, regulatory domain"/>
    <property type="match status" value="1"/>
</dbReference>
<dbReference type="RefSeq" id="WP_118222953.1">
    <property type="nucleotide sequence ID" value="NZ_JADNIJ010000026.1"/>
</dbReference>
<dbReference type="Gene3D" id="2.40.170.20">
    <property type="entry name" value="TonB-dependent receptor, beta-barrel domain"/>
    <property type="match status" value="1"/>
</dbReference>
<dbReference type="AlphaFoldDB" id="A0A414L532"/>
<dbReference type="Gene3D" id="2.170.130.10">
    <property type="entry name" value="TonB-dependent receptor, plug domain"/>
    <property type="match status" value="1"/>
</dbReference>
<feature type="chain" id="PRO_5019301295" evidence="10">
    <location>
        <begin position="31"/>
        <end position="1010"/>
    </location>
</feature>
<proteinExistence type="inferred from homology"/>
<dbReference type="EMBL" id="QSKV01000012">
    <property type="protein sequence ID" value="RHE89766.1"/>
    <property type="molecule type" value="Genomic_DNA"/>
</dbReference>
<evidence type="ECO:0000256" key="5">
    <source>
        <dbReference type="ARBA" id="ARBA00023077"/>
    </source>
</evidence>
<feature type="domain" description="TonB-dependent receptor-like beta-barrel" evidence="11">
    <location>
        <begin position="436"/>
        <end position="967"/>
    </location>
</feature>
<feature type="signal peptide" evidence="10">
    <location>
        <begin position="1"/>
        <end position="30"/>
    </location>
</feature>
<dbReference type="InterPro" id="IPR008969">
    <property type="entry name" value="CarboxyPept-like_regulatory"/>
</dbReference>
<dbReference type="SUPFAM" id="SSF56935">
    <property type="entry name" value="Porins"/>
    <property type="match status" value="1"/>
</dbReference>
<keyword evidence="4 8" id="KW-0812">Transmembrane</keyword>
<keyword evidence="2 8" id="KW-0813">Transport</keyword>
<evidence type="ECO:0000256" key="1">
    <source>
        <dbReference type="ARBA" id="ARBA00004571"/>
    </source>
</evidence>
<keyword evidence="10" id="KW-0732">Signal</keyword>
<dbReference type="InterPro" id="IPR000531">
    <property type="entry name" value="Beta-barrel_TonB"/>
</dbReference>
<sequence length="1010" mass="112530">MLNVQLKRKRTFAQSMLFVVFLLSSTLAFAQNKVSGTVADKFGEPLAGVNVLEKGTTNGCITDLDGKYSIEVKRGQTLIFTFIGFTKKEVQVNQSTINVVMEEDSQTLDEVVVVGYGSMTRKDVTSSITTVKADQLNKGAFSSPSELLQGKVPGLTVTNTSDPSGTGSITLRGSSSLRDGAAMEPYYVVDGVPGVDLALVSPEDIESIDVLRDATATAIYGSKAANGVIIVTTKKGSKERTTVSYSAYVAADNIMKRLDVMTANELRDYAKTNNITLLNDEGANTNWQDEVSRTALTHNHNVSINGSNDKTTYSASINYMNKQGVIRGSDMERITARSFIQTKTLKDRLELAFSVNASITDANSVPTGEYNGESVYDAMYYYSPLAPVKNADGSWYRRQDISQNMNPMSMIHEDLYKQKNKYLQGIAKATLDIIDGLKFNLNISMQNQQWIYSNYNSTNSQLTATSSRHGQATRQTLENQKKQLEAYFNYDKTFAEKHKLGLMAGYSWEQSDDNDGFGLTAYNFYNDDLLYYNLGMANNMDIDGIWSDDNKRLSTLRMISFYGRINYSYNSKYLFQATIRRDGSSAFGRNNRWATFPSVSLAWRVTEENFMKDQSLFDDLKLRIGYGVSGNSLGFNAYTALQTYSASGWFNYTNAEGVTQAYRTLAATRNANPNLKWERTGMFNIGIDFGFLSNRLTGTIEYYDKRTKDLINGYAVSTNRFPYGWMDANVGEISNKGIELTINATPVKIRNFTWETSLNLSHNKNEVVKLSNSSYSVDYLDKAYLNLGGYNTANVQRIMEGEPIGTFYTWKWAGYDDSGASIFYQFNEDGTPVIGEDGKQATTGDPQNKDKVKCGNAQPKLTYGWNNTFSYKNWSLTAFIQGVLGNKIYNATRAQYSNISLVSAGKNVLADIATEQKATDNRSQAPSDRYIENGSYLRLSTLTLSYNFGKLGDWVNSLRVYATCNNVFTLTGYKGTDPEISLGGTAPGIDARHSRYPRTRTFMFGLNVNF</sequence>
<evidence type="ECO:0000256" key="6">
    <source>
        <dbReference type="ARBA" id="ARBA00023136"/>
    </source>
</evidence>
<dbReference type="InterPro" id="IPR023997">
    <property type="entry name" value="TonB-dep_OMP_SusC/RagA_CS"/>
</dbReference>
<feature type="domain" description="TonB-dependent receptor plug" evidence="12">
    <location>
        <begin position="121"/>
        <end position="228"/>
    </location>
</feature>
<evidence type="ECO:0000313" key="13">
    <source>
        <dbReference type="EMBL" id="RHE89766.1"/>
    </source>
</evidence>
<dbReference type="InterPro" id="IPR039426">
    <property type="entry name" value="TonB-dep_rcpt-like"/>
</dbReference>
<name>A0A414L532_9BACE</name>
<keyword evidence="6 8" id="KW-0472">Membrane</keyword>
<evidence type="ECO:0000256" key="9">
    <source>
        <dbReference type="RuleBase" id="RU003357"/>
    </source>
</evidence>
<evidence type="ECO:0000256" key="8">
    <source>
        <dbReference type="PROSITE-ProRule" id="PRU01360"/>
    </source>
</evidence>
<keyword evidence="5 9" id="KW-0798">TonB box</keyword>
<dbReference type="FunFam" id="2.60.40.1120:FF:000003">
    <property type="entry name" value="Outer membrane protein Omp121"/>
    <property type="match status" value="1"/>
</dbReference>
<evidence type="ECO:0000256" key="2">
    <source>
        <dbReference type="ARBA" id="ARBA00022448"/>
    </source>
</evidence>
<keyword evidence="7 8" id="KW-0998">Cell outer membrane</keyword>
<dbReference type="InterPro" id="IPR037066">
    <property type="entry name" value="Plug_dom_sf"/>
</dbReference>
<dbReference type="NCBIfam" id="TIGR04057">
    <property type="entry name" value="SusC_RagA_signa"/>
    <property type="match status" value="1"/>
</dbReference>
<keyword evidence="13" id="KW-0675">Receptor</keyword>
<protein>
    <submittedName>
        <fullName evidence="13">TonB-dependent receptor</fullName>
    </submittedName>
</protein>
<dbReference type="Pfam" id="PF07715">
    <property type="entry name" value="Plug"/>
    <property type="match status" value="1"/>
</dbReference>
<dbReference type="InterPro" id="IPR023996">
    <property type="entry name" value="TonB-dep_OMP_SusC/RagA"/>
</dbReference>
<comment type="subcellular location">
    <subcellularLocation>
        <location evidence="1 8">Cell outer membrane</location>
        <topology evidence="1 8">Multi-pass membrane protein</topology>
    </subcellularLocation>
</comment>
<comment type="caution">
    <text evidence="13">The sequence shown here is derived from an EMBL/GenBank/DDBJ whole genome shotgun (WGS) entry which is preliminary data.</text>
</comment>